<dbReference type="EMBL" id="ABFX02000008">
    <property type="protein sequence ID" value="EDS17894.1"/>
    <property type="molecule type" value="Genomic_DNA"/>
</dbReference>
<organism evidence="1 2">
    <name type="scientific">Thomasclavelia ramosa DSM 1402</name>
    <dbReference type="NCBI Taxonomy" id="445974"/>
    <lineage>
        <taxon>Bacteria</taxon>
        <taxon>Bacillati</taxon>
        <taxon>Bacillota</taxon>
        <taxon>Erysipelotrichia</taxon>
        <taxon>Erysipelotrichales</taxon>
        <taxon>Coprobacillaceae</taxon>
        <taxon>Thomasclavelia</taxon>
    </lineage>
</organism>
<evidence type="ECO:0000313" key="2">
    <source>
        <dbReference type="Proteomes" id="UP000005798"/>
    </source>
</evidence>
<evidence type="ECO:0000313" key="1">
    <source>
        <dbReference type="EMBL" id="EDS17894.1"/>
    </source>
</evidence>
<name>B0N7V6_9FIRM</name>
<keyword evidence="2" id="KW-1185">Reference proteome</keyword>
<protein>
    <submittedName>
        <fullName evidence="1">Uncharacterized protein</fullName>
    </submittedName>
</protein>
<dbReference type="HOGENOM" id="CLU_2507016_0_0_9"/>
<gene>
    <name evidence="1" type="ORF">CLORAM_02689</name>
</gene>
<sequence>MMFMNDTIKTINHKIQEMSFEDLRLICTKHSIDISDGNLNAILSLIKNNPSTIMFADYHPIIYIQILNKLDDNILNIFKPLIEKDYLMHDIKKLCKIN</sequence>
<dbReference type="Proteomes" id="UP000005798">
    <property type="component" value="Unassembled WGS sequence"/>
</dbReference>
<reference evidence="1" key="2">
    <citation type="submission" date="2014-06" db="EMBL/GenBank/DDBJ databases">
        <title>Draft genome sequence of Clostridium ramosum(DSM 1402).</title>
        <authorList>
            <person name="Sudarsanam P."/>
            <person name="Ley R."/>
            <person name="Guruge J."/>
            <person name="Turnbaugh P.J."/>
            <person name="Mahowald M."/>
            <person name="Liep D."/>
            <person name="Gordon J."/>
        </authorList>
    </citation>
    <scope>NUCLEOTIDE SEQUENCE</scope>
    <source>
        <strain evidence="1">DSM 1402</strain>
    </source>
</reference>
<reference evidence="1" key="1">
    <citation type="submission" date="2007-11" db="EMBL/GenBank/DDBJ databases">
        <authorList>
            <person name="Fulton L."/>
            <person name="Clifton S."/>
            <person name="Fulton B."/>
            <person name="Xu J."/>
            <person name="Minx P."/>
            <person name="Pepin K.H."/>
            <person name="Johnson M."/>
            <person name="Thiruvilangam P."/>
            <person name="Bhonagiri V."/>
            <person name="Nash W.E."/>
            <person name="Mardis E.R."/>
            <person name="Wilson R.K."/>
        </authorList>
    </citation>
    <scope>NUCLEOTIDE SEQUENCE [LARGE SCALE GENOMIC DNA]</scope>
    <source>
        <strain evidence="1">DSM 1402</strain>
    </source>
</reference>
<comment type="caution">
    <text evidence="1">The sequence shown here is derived from an EMBL/GenBank/DDBJ whole genome shotgun (WGS) entry which is preliminary data.</text>
</comment>
<dbReference type="AlphaFoldDB" id="B0N7V6"/>
<proteinExistence type="predicted"/>
<accession>B0N7V6</accession>